<dbReference type="EMBL" id="CAJOBE010059411">
    <property type="protein sequence ID" value="CAF4381877.1"/>
    <property type="molecule type" value="Genomic_DNA"/>
</dbReference>
<sequence length="33" mass="3690">MDLGLGTDYAQDASIREQCKQLMALYLMPVSEV</sequence>
<dbReference type="Proteomes" id="UP000663874">
    <property type="component" value="Unassembled WGS sequence"/>
</dbReference>
<name>A0A820N3A5_9BILA</name>
<comment type="caution">
    <text evidence="1">The sequence shown here is derived from an EMBL/GenBank/DDBJ whole genome shotgun (WGS) entry which is preliminary data.</text>
</comment>
<accession>A0A820N3A5</accession>
<organism evidence="1 2">
    <name type="scientific">Rotaria sordida</name>
    <dbReference type="NCBI Taxonomy" id="392033"/>
    <lineage>
        <taxon>Eukaryota</taxon>
        <taxon>Metazoa</taxon>
        <taxon>Spiralia</taxon>
        <taxon>Gnathifera</taxon>
        <taxon>Rotifera</taxon>
        <taxon>Eurotatoria</taxon>
        <taxon>Bdelloidea</taxon>
        <taxon>Philodinida</taxon>
        <taxon>Philodinidae</taxon>
        <taxon>Rotaria</taxon>
    </lineage>
</organism>
<protein>
    <submittedName>
        <fullName evidence="1">Uncharacterized protein</fullName>
    </submittedName>
</protein>
<gene>
    <name evidence="1" type="ORF">FNK824_LOCUS43334</name>
</gene>
<proteinExistence type="predicted"/>
<evidence type="ECO:0000313" key="1">
    <source>
        <dbReference type="EMBL" id="CAF4381877.1"/>
    </source>
</evidence>
<feature type="non-terminal residue" evidence="1">
    <location>
        <position position="33"/>
    </location>
</feature>
<reference evidence="1" key="1">
    <citation type="submission" date="2021-02" db="EMBL/GenBank/DDBJ databases">
        <authorList>
            <person name="Nowell W R."/>
        </authorList>
    </citation>
    <scope>NUCLEOTIDE SEQUENCE</scope>
</reference>
<dbReference type="AlphaFoldDB" id="A0A820N3A5"/>
<evidence type="ECO:0000313" key="2">
    <source>
        <dbReference type="Proteomes" id="UP000663874"/>
    </source>
</evidence>